<organism evidence="1 2">
    <name type="scientific">Trifolium medium</name>
    <dbReference type="NCBI Taxonomy" id="97028"/>
    <lineage>
        <taxon>Eukaryota</taxon>
        <taxon>Viridiplantae</taxon>
        <taxon>Streptophyta</taxon>
        <taxon>Embryophyta</taxon>
        <taxon>Tracheophyta</taxon>
        <taxon>Spermatophyta</taxon>
        <taxon>Magnoliopsida</taxon>
        <taxon>eudicotyledons</taxon>
        <taxon>Gunneridae</taxon>
        <taxon>Pentapetalae</taxon>
        <taxon>rosids</taxon>
        <taxon>fabids</taxon>
        <taxon>Fabales</taxon>
        <taxon>Fabaceae</taxon>
        <taxon>Papilionoideae</taxon>
        <taxon>50 kb inversion clade</taxon>
        <taxon>NPAAA clade</taxon>
        <taxon>Hologalegina</taxon>
        <taxon>IRL clade</taxon>
        <taxon>Trifolieae</taxon>
        <taxon>Trifolium</taxon>
    </lineage>
</organism>
<comment type="caution">
    <text evidence="1">The sequence shown here is derived from an EMBL/GenBank/DDBJ whole genome shotgun (WGS) entry which is preliminary data.</text>
</comment>
<reference evidence="1 2" key="1">
    <citation type="journal article" date="2018" name="Front. Plant Sci.">
        <title>Red Clover (Trifolium pratense) and Zigzag Clover (T. medium) - A Picture of Genomic Similarities and Differences.</title>
        <authorList>
            <person name="Dluhosova J."/>
            <person name="Istvanek J."/>
            <person name="Nedelnik J."/>
            <person name="Repkova J."/>
        </authorList>
    </citation>
    <scope>NUCLEOTIDE SEQUENCE [LARGE SCALE GENOMIC DNA]</scope>
    <source>
        <strain evidence="2">cv. 10/8</strain>
        <tissue evidence="1">Leaf</tissue>
    </source>
</reference>
<evidence type="ECO:0000313" key="1">
    <source>
        <dbReference type="EMBL" id="MCI34346.1"/>
    </source>
</evidence>
<accession>A0A392RET7</accession>
<dbReference type="AlphaFoldDB" id="A0A392RET7"/>
<protein>
    <submittedName>
        <fullName evidence="1">Uncharacterized protein</fullName>
    </submittedName>
</protein>
<dbReference type="EMBL" id="LXQA010212943">
    <property type="protein sequence ID" value="MCI34346.1"/>
    <property type="molecule type" value="Genomic_DNA"/>
</dbReference>
<keyword evidence="2" id="KW-1185">Reference proteome</keyword>
<proteinExistence type="predicted"/>
<dbReference type="Proteomes" id="UP000265520">
    <property type="component" value="Unassembled WGS sequence"/>
</dbReference>
<sequence length="25" mass="2599">TTGCSVSLSKFGRSLALIVTRGEES</sequence>
<evidence type="ECO:0000313" key="2">
    <source>
        <dbReference type="Proteomes" id="UP000265520"/>
    </source>
</evidence>
<feature type="non-terminal residue" evidence="1">
    <location>
        <position position="1"/>
    </location>
</feature>
<name>A0A392RET7_9FABA</name>